<evidence type="ECO:0000259" key="1">
    <source>
        <dbReference type="SMART" id="SM00195"/>
    </source>
</evidence>
<keyword evidence="3" id="KW-1185">Reference proteome</keyword>
<accession>A0A673Z0P3</accession>
<dbReference type="Ensembl" id="ENSSTUT00000041705.1">
    <property type="protein sequence ID" value="ENSSTUP00000039895.1"/>
    <property type="gene ID" value="ENSSTUG00000016935.1"/>
</dbReference>
<reference evidence="2" key="1">
    <citation type="submission" date="2025-08" db="UniProtKB">
        <authorList>
            <consortium name="Ensembl"/>
        </authorList>
    </citation>
    <scope>IDENTIFICATION</scope>
</reference>
<dbReference type="Proteomes" id="UP000472277">
    <property type="component" value="Chromosome 19"/>
</dbReference>
<evidence type="ECO:0000313" key="3">
    <source>
        <dbReference type="Proteomes" id="UP000472277"/>
    </source>
</evidence>
<dbReference type="Gene3D" id="3.90.190.10">
    <property type="entry name" value="Protein tyrosine phosphatase superfamily"/>
    <property type="match status" value="1"/>
</dbReference>
<dbReference type="SUPFAM" id="SSF52799">
    <property type="entry name" value="(Phosphotyrosine protein) phosphatases II"/>
    <property type="match status" value="1"/>
</dbReference>
<reference evidence="2" key="2">
    <citation type="submission" date="2025-09" db="UniProtKB">
        <authorList>
            <consortium name="Ensembl"/>
        </authorList>
    </citation>
    <scope>IDENTIFICATION</scope>
</reference>
<dbReference type="InterPro" id="IPR020422">
    <property type="entry name" value="TYR_PHOSPHATASE_DUAL_dom"/>
</dbReference>
<dbReference type="InterPro" id="IPR053272">
    <property type="entry name" value="STY_interacting-like"/>
</dbReference>
<dbReference type="GO" id="GO:2001244">
    <property type="term" value="P:positive regulation of intrinsic apoptotic signaling pathway"/>
    <property type="evidence" value="ECO:0007669"/>
    <property type="project" value="TreeGrafter"/>
</dbReference>
<name>A0A673Z0P3_SALTR</name>
<dbReference type="GO" id="GO:0001691">
    <property type="term" value="F:pseudophosphatase activity"/>
    <property type="evidence" value="ECO:0007669"/>
    <property type="project" value="TreeGrafter"/>
</dbReference>
<dbReference type="GO" id="GO:0019903">
    <property type="term" value="F:protein phosphatase binding"/>
    <property type="evidence" value="ECO:0007669"/>
    <property type="project" value="TreeGrafter"/>
</dbReference>
<dbReference type="SMART" id="SM00195">
    <property type="entry name" value="DSPc"/>
    <property type="match status" value="1"/>
</dbReference>
<dbReference type="PANTHER" id="PTHR46659:SF1">
    <property type="entry name" value="SERINE_THREONINE_TYROSINE-INTERACTING-LIKE PROTEIN 1"/>
    <property type="match status" value="1"/>
</dbReference>
<dbReference type="GeneTree" id="ENSGT00940000164883"/>
<dbReference type="GO" id="GO:0062030">
    <property type="term" value="P:negative regulation of stress granule assembly"/>
    <property type="evidence" value="ECO:0007669"/>
    <property type="project" value="TreeGrafter"/>
</dbReference>
<proteinExistence type="predicted"/>
<dbReference type="GO" id="GO:0004864">
    <property type="term" value="F:protein phosphatase inhibitor activity"/>
    <property type="evidence" value="ECO:0007669"/>
    <property type="project" value="TreeGrafter"/>
</dbReference>
<dbReference type="GO" id="GO:0005739">
    <property type="term" value="C:mitochondrion"/>
    <property type="evidence" value="ECO:0007669"/>
    <property type="project" value="TreeGrafter"/>
</dbReference>
<evidence type="ECO:0000313" key="2">
    <source>
        <dbReference type="Ensembl" id="ENSSTUP00000039895.1"/>
    </source>
</evidence>
<organism evidence="2 3">
    <name type="scientific">Salmo trutta</name>
    <name type="common">Brown trout</name>
    <dbReference type="NCBI Taxonomy" id="8032"/>
    <lineage>
        <taxon>Eukaryota</taxon>
        <taxon>Metazoa</taxon>
        <taxon>Chordata</taxon>
        <taxon>Craniata</taxon>
        <taxon>Vertebrata</taxon>
        <taxon>Euteleostomi</taxon>
        <taxon>Actinopterygii</taxon>
        <taxon>Neopterygii</taxon>
        <taxon>Teleostei</taxon>
        <taxon>Protacanthopterygii</taxon>
        <taxon>Salmoniformes</taxon>
        <taxon>Salmonidae</taxon>
        <taxon>Salmoninae</taxon>
        <taxon>Salmo</taxon>
    </lineage>
</organism>
<sequence>MAGTTFCDVPELYNILNQYTRLSRLPEFNYLCLIDTRAKGQYNASHIISARNTKYELESLRPYTVELLSGQLYLGDYKQAINPHVLKDLKLSALVNVSEDTSHVCEDSYLHVKGACPKYRDTHLGSRLNTGSADEIFSSHRISRCSAAAMAFLLHHLKYTIGEAWEHVLQCKTNMRPNRGFVQQLSDWELHTLGRRMTDIAVPCY</sequence>
<dbReference type="AlphaFoldDB" id="A0A673Z0P3"/>
<dbReference type="SUPFAM" id="SSF52821">
    <property type="entry name" value="Rhodanese/Cell cycle control phosphatase"/>
    <property type="match status" value="1"/>
</dbReference>
<dbReference type="PANTHER" id="PTHR46659">
    <property type="entry name" value="SERINE/THREONINE/TYROSINE-INTERACTING-LIKE PROTEIN 1"/>
    <property type="match status" value="1"/>
</dbReference>
<protein>
    <submittedName>
        <fullName evidence="2">Serine/threonine/tyrosine interacting-like 1</fullName>
    </submittedName>
</protein>
<dbReference type="InterPro" id="IPR036873">
    <property type="entry name" value="Rhodanese-like_dom_sf"/>
</dbReference>
<feature type="domain" description="Tyrosine-protein phosphatase" evidence="1">
    <location>
        <begin position="64"/>
        <end position="191"/>
    </location>
</feature>
<dbReference type="InterPro" id="IPR029021">
    <property type="entry name" value="Prot-tyrosine_phosphatase-like"/>
</dbReference>